<comment type="caution">
    <text evidence="5">The sequence shown here is derived from an EMBL/GenBank/DDBJ whole genome shotgun (WGS) entry which is preliminary data.</text>
</comment>
<dbReference type="NCBIfam" id="TIGR02727">
    <property type="entry name" value="MTHFS_bact"/>
    <property type="match status" value="1"/>
</dbReference>
<dbReference type="InterPro" id="IPR024185">
    <property type="entry name" value="FTHF_cligase-like_sf"/>
</dbReference>
<comment type="catalytic activity">
    <reaction evidence="4">
        <text>(6S)-5-formyl-5,6,7,8-tetrahydrofolate + ATP = (6R)-5,10-methenyltetrahydrofolate + ADP + phosphate</text>
        <dbReference type="Rhea" id="RHEA:10488"/>
        <dbReference type="ChEBI" id="CHEBI:30616"/>
        <dbReference type="ChEBI" id="CHEBI:43474"/>
        <dbReference type="ChEBI" id="CHEBI:57455"/>
        <dbReference type="ChEBI" id="CHEBI:57457"/>
        <dbReference type="ChEBI" id="CHEBI:456216"/>
        <dbReference type="EC" id="6.3.3.2"/>
    </reaction>
</comment>
<sequence length="231" mass="24483">MTVSKPAVRSAIRLRRRLELKSRTATESVLLARGFASSTGSWIQSLQAAGAARPAGFTVACYLSGATEPPTTAVLDALHARAVTVLLPVCRPEHRMDWVVWEPGLAMRRSDYAPVDEPVGDALTTEQLLSEGGPGLDAVLLPATAVDAVGNRLGQGGGYYDRFLEVLAGIGHRIPTAALVYSAEVLAEKAFPVERFDRPMDAVISEAGWAAFPLADPSGWFDGSGVRPGSL</sequence>
<reference evidence="5 6" key="1">
    <citation type="submission" date="2023-08" db="EMBL/GenBank/DDBJ databases">
        <title>Arthrobacter horti sp. nov., isolated from forest soil.</title>
        <authorList>
            <person name="Park M."/>
        </authorList>
    </citation>
    <scope>NUCLEOTIDE SEQUENCE [LARGE SCALE GENOMIC DNA]</scope>
    <source>
        <strain evidence="5 6">YJM1</strain>
    </source>
</reference>
<dbReference type="Proteomes" id="UP001232725">
    <property type="component" value="Unassembled WGS sequence"/>
</dbReference>
<gene>
    <name evidence="5" type="ORF">Q9R02_07890</name>
</gene>
<dbReference type="Gene3D" id="3.40.50.10420">
    <property type="entry name" value="NagB/RpiA/CoA transferase-like"/>
    <property type="match status" value="1"/>
</dbReference>
<keyword evidence="2 4" id="KW-0547">Nucleotide-binding</keyword>
<dbReference type="PANTHER" id="PTHR23407:SF1">
    <property type="entry name" value="5-FORMYLTETRAHYDROFOLATE CYCLO-LIGASE"/>
    <property type="match status" value="1"/>
</dbReference>
<comment type="similarity">
    <text evidence="1 4">Belongs to the 5-formyltetrahydrofolate cyclo-ligase family.</text>
</comment>
<dbReference type="InterPro" id="IPR002698">
    <property type="entry name" value="FTHF_cligase"/>
</dbReference>
<keyword evidence="6" id="KW-1185">Reference proteome</keyword>
<evidence type="ECO:0000256" key="3">
    <source>
        <dbReference type="ARBA" id="ARBA00022840"/>
    </source>
</evidence>
<dbReference type="EMBL" id="JAVALS010000004">
    <property type="protein sequence ID" value="MDP5227068.1"/>
    <property type="molecule type" value="Genomic_DNA"/>
</dbReference>
<dbReference type="GO" id="GO:0030272">
    <property type="term" value="F:5-formyltetrahydrofolate cyclo-ligase activity"/>
    <property type="evidence" value="ECO:0007669"/>
    <property type="project" value="UniProtKB-EC"/>
</dbReference>
<dbReference type="PANTHER" id="PTHR23407">
    <property type="entry name" value="ATPASE INHIBITOR/5-FORMYLTETRAHYDROFOLATE CYCLO-LIGASE"/>
    <property type="match status" value="1"/>
</dbReference>
<organism evidence="5 6">
    <name type="scientific">Arthrobacter horti</name>
    <dbReference type="NCBI Taxonomy" id="3068273"/>
    <lineage>
        <taxon>Bacteria</taxon>
        <taxon>Bacillati</taxon>
        <taxon>Actinomycetota</taxon>
        <taxon>Actinomycetes</taxon>
        <taxon>Micrococcales</taxon>
        <taxon>Micrococcaceae</taxon>
        <taxon>Arthrobacter</taxon>
    </lineage>
</organism>
<name>A0ABT9INB4_9MICC</name>
<evidence type="ECO:0000256" key="1">
    <source>
        <dbReference type="ARBA" id="ARBA00010638"/>
    </source>
</evidence>
<accession>A0ABT9INB4</accession>
<evidence type="ECO:0000256" key="4">
    <source>
        <dbReference type="RuleBase" id="RU361279"/>
    </source>
</evidence>
<dbReference type="SUPFAM" id="SSF100950">
    <property type="entry name" value="NagB/RpiA/CoA transferase-like"/>
    <property type="match status" value="1"/>
</dbReference>
<comment type="cofactor">
    <cofactor evidence="4">
        <name>Mg(2+)</name>
        <dbReference type="ChEBI" id="CHEBI:18420"/>
    </cofactor>
</comment>
<keyword evidence="4" id="KW-0460">Magnesium</keyword>
<keyword evidence="3 4" id="KW-0067">ATP-binding</keyword>
<protein>
    <recommendedName>
        <fullName evidence="4">5-formyltetrahydrofolate cyclo-ligase</fullName>
        <ecNumber evidence="4">6.3.3.2</ecNumber>
    </recommendedName>
</protein>
<keyword evidence="4" id="KW-0479">Metal-binding</keyword>
<evidence type="ECO:0000256" key="2">
    <source>
        <dbReference type="ARBA" id="ARBA00022741"/>
    </source>
</evidence>
<evidence type="ECO:0000313" key="6">
    <source>
        <dbReference type="Proteomes" id="UP001232725"/>
    </source>
</evidence>
<dbReference type="Pfam" id="PF01812">
    <property type="entry name" value="5-FTHF_cyc-lig"/>
    <property type="match status" value="1"/>
</dbReference>
<dbReference type="EC" id="6.3.3.2" evidence="4"/>
<evidence type="ECO:0000313" key="5">
    <source>
        <dbReference type="EMBL" id="MDP5227068.1"/>
    </source>
</evidence>
<dbReference type="InterPro" id="IPR037171">
    <property type="entry name" value="NagB/RpiA_transferase-like"/>
</dbReference>
<proteinExistence type="inferred from homology"/>
<dbReference type="RefSeq" id="WP_305996121.1">
    <property type="nucleotide sequence ID" value="NZ_JAVALS010000004.1"/>
</dbReference>
<keyword evidence="5" id="KW-0436">Ligase</keyword>